<evidence type="ECO:0000313" key="1">
    <source>
        <dbReference type="EMBL" id="KKN70226.1"/>
    </source>
</evidence>
<organism evidence="1">
    <name type="scientific">marine sediment metagenome</name>
    <dbReference type="NCBI Taxonomy" id="412755"/>
    <lineage>
        <taxon>unclassified sequences</taxon>
        <taxon>metagenomes</taxon>
        <taxon>ecological metagenomes</taxon>
    </lineage>
</organism>
<accession>A0A0F9V9G3</accession>
<reference evidence="1" key="1">
    <citation type="journal article" date="2015" name="Nature">
        <title>Complex archaea that bridge the gap between prokaryotes and eukaryotes.</title>
        <authorList>
            <person name="Spang A."/>
            <person name="Saw J.H."/>
            <person name="Jorgensen S.L."/>
            <person name="Zaremba-Niedzwiedzka K."/>
            <person name="Martijn J."/>
            <person name="Lind A.E."/>
            <person name="van Eijk R."/>
            <person name="Schleper C."/>
            <person name="Guy L."/>
            <person name="Ettema T.J."/>
        </authorList>
    </citation>
    <scope>NUCLEOTIDE SEQUENCE</scope>
</reference>
<dbReference type="EMBL" id="LAZR01000407">
    <property type="protein sequence ID" value="KKN70226.1"/>
    <property type="molecule type" value="Genomic_DNA"/>
</dbReference>
<proteinExistence type="predicted"/>
<comment type="caution">
    <text evidence="1">The sequence shown here is derived from an EMBL/GenBank/DDBJ whole genome shotgun (WGS) entry which is preliminary data.</text>
</comment>
<sequence>MTGTISKMERLNKELILRYGKNVIEHYAGANSDETHILYTYPSKKRWWLNPSLHQHKRKIVVNKTDFLFENIKHINSFKNNIFFENKPLYSSKLRLAFSINTQ</sequence>
<name>A0A0F9V9G3_9ZZZZ</name>
<gene>
    <name evidence="1" type="ORF">LCGC14_0432500</name>
</gene>
<dbReference type="AlphaFoldDB" id="A0A0F9V9G3"/>
<protein>
    <submittedName>
        <fullName evidence="1">Uncharacterized protein</fullName>
    </submittedName>
</protein>